<dbReference type="InterPro" id="IPR008248">
    <property type="entry name" value="CheB-like"/>
</dbReference>
<dbReference type="SUPFAM" id="SSF52738">
    <property type="entry name" value="Methylesterase CheB, C-terminal domain"/>
    <property type="match status" value="1"/>
</dbReference>
<dbReference type="InterPro" id="IPR001789">
    <property type="entry name" value="Sig_transdc_resp-reg_receiver"/>
</dbReference>
<dbReference type="PANTHER" id="PTHR42872">
    <property type="entry name" value="PROTEIN-GLUTAMATE METHYLESTERASE/PROTEIN-GLUTAMINE GLUTAMINASE"/>
    <property type="match status" value="1"/>
</dbReference>
<evidence type="ECO:0000256" key="7">
    <source>
        <dbReference type="PROSITE-ProRule" id="PRU00169"/>
    </source>
</evidence>
<evidence type="ECO:0000256" key="2">
    <source>
        <dbReference type="ARBA" id="ARBA00022500"/>
    </source>
</evidence>
<dbReference type="RefSeq" id="WP_145182835.1">
    <property type="nucleotide sequence ID" value="NZ_CP036290.1"/>
</dbReference>
<name>A0A518CVV5_9BACT</name>
<dbReference type="InterPro" id="IPR000673">
    <property type="entry name" value="Sig_transdc_resp-reg_Me-estase"/>
</dbReference>
<dbReference type="Gene3D" id="3.40.50.2300">
    <property type="match status" value="1"/>
</dbReference>
<dbReference type="PANTHER" id="PTHR42872:SF6">
    <property type="entry name" value="PROTEIN-GLUTAMATE METHYLESTERASE_PROTEIN-GLUTAMINE GLUTAMINASE"/>
    <property type="match status" value="1"/>
</dbReference>
<comment type="catalytic activity">
    <reaction evidence="5">
        <text>L-glutaminyl-[protein] + H2O = L-glutamyl-[protein] + NH4(+)</text>
        <dbReference type="Rhea" id="RHEA:16441"/>
        <dbReference type="Rhea" id="RHEA-COMP:10207"/>
        <dbReference type="Rhea" id="RHEA-COMP:10208"/>
        <dbReference type="ChEBI" id="CHEBI:15377"/>
        <dbReference type="ChEBI" id="CHEBI:28938"/>
        <dbReference type="ChEBI" id="CHEBI:29973"/>
        <dbReference type="ChEBI" id="CHEBI:30011"/>
        <dbReference type="EC" id="3.5.1.44"/>
    </reaction>
</comment>
<gene>
    <name evidence="5 10" type="primary">cheB</name>
    <name evidence="10" type="ORF">Pla163_04330</name>
</gene>
<dbReference type="SMART" id="SM00448">
    <property type="entry name" value="REC"/>
    <property type="match status" value="1"/>
</dbReference>
<proteinExistence type="inferred from homology"/>
<evidence type="ECO:0000256" key="1">
    <source>
        <dbReference type="ARBA" id="ARBA00022490"/>
    </source>
</evidence>
<dbReference type="GO" id="GO:0006935">
    <property type="term" value="P:chemotaxis"/>
    <property type="evidence" value="ECO:0007669"/>
    <property type="project" value="UniProtKB-UniRule"/>
</dbReference>
<comment type="domain">
    <text evidence="5">Contains a C-terminal catalytic domain, and an N-terminal region which modulates catalytic activity.</text>
</comment>
<dbReference type="Proteomes" id="UP000319342">
    <property type="component" value="Chromosome"/>
</dbReference>
<dbReference type="NCBIfam" id="NF001965">
    <property type="entry name" value="PRK00742.1"/>
    <property type="match status" value="1"/>
</dbReference>
<protein>
    <recommendedName>
        <fullName evidence="5">Protein-glutamate methylesterase/protein-glutamine glutaminase</fullName>
        <ecNumber evidence="5">3.1.1.61</ecNumber>
        <ecNumber evidence="5">3.5.1.44</ecNumber>
    </recommendedName>
</protein>
<comment type="function">
    <text evidence="5">Involved in chemotaxis. Part of a chemotaxis signal transduction system that modulates chemotaxis in response to various stimuli. Catalyzes the demethylation of specific methylglutamate residues introduced into the chemoreceptors (methyl-accepting chemotaxis proteins or MCP) by CheR. Also mediates the irreversible deamidation of specific glutamine residues to glutamic acid.</text>
</comment>
<dbReference type="InterPro" id="IPR011006">
    <property type="entry name" value="CheY-like_superfamily"/>
</dbReference>
<feature type="active site" evidence="5 6">
    <location>
        <position position="297"/>
    </location>
</feature>
<evidence type="ECO:0000313" key="10">
    <source>
        <dbReference type="EMBL" id="QDU83334.1"/>
    </source>
</evidence>
<keyword evidence="5 7" id="KW-0597">Phosphoprotein</keyword>
<dbReference type="GO" id="GO:0008984">
    <property type="term" value="F:protein-glutamate methylesterase activity"/>
    <property type="evidence" value="ECO:0007669"/>
    <property type="project" value="UniProtKB-UniRule"/>
</dbReference>
<evidence type="ECO:0000259" key="8">
    <source>
        <dbReference type="PROSITE" id="PS50110"/>
    </source>
</evidence>
<evidence type="ECO:0000259" key="9">
    <source>
        <dbReference type="PROSITE" id="PS50122"/>
    </source>
</evidence>
<dbReference type="EC" id="3.5.1.44" evidence="5"/>
<evidence type="ECO:0000256" key="6">
    <source>
        <dbReference type="PROSITE-ProRule" id="PRU00050"/>
    </source>
</evidence>
<reference evidence="10 11" key="1">
    <citation type="submission" date="2019-02" db="EMBL/GenBank/DDBJ databases">
        <title>Deep-cultivation of Planctomycetes and their phenomic and genomic characterization uncovers novel biology.</title>
        <authorList>
            <person name="Wiegand S."/>
            <person name="Jogler M."/>
            <person name="Boedeker C."/>
            <person name="Pinto D."/>
            <person name="Vollmers J."/>
            <person name="Rivas-Marin E."/>
            <person name="Kohn T."/>
            <person name="Peeters S.H."/>
            <person name="Heuer A."/>
            <person name="Rast P."/>
            <person name="Oberbeckmann S."/>
            <person name="Bunk B."/>
            <person name="Jeske O."/>
            <person name="Meyerdierks A."/>
            <person name="Storesund J.E."/>
            <person name="Kallscheuer N."/>
            <person name="Luecker S."/>
            <person name="Lage O.M."/>
            <person name="Pohl T."/>
            <person name="Merkel B.J."/>
            <person name="Hornburger P."/>
            <person name="Mueller R.-W."/>
            <person name="Bruemmer F."/>
            <person name="Labrenz M."/>
            <person name="Spormann A.M."/>
            <person name="Op den Camp H."/>
            <person name="Overmann J."/>
            <person name="Amann R."/>
            <person name="Jetten M.S.M."/>
            <person name="Mascher T."/>
            <person name="Medema M.H."/>
            <person name="Devos D.P."/>
            <person name="Kaster A.-K."/>
            <person name="Ovreas L."/>
            <person name="Rohde M."/>
            <person name="Galperin M.Y."/>
            <person name="Jogler C."/>
        </authorList>
    </citation>
    <scope>NUCLEOTIDE SEQUENCE [LARGE SCALE GENOMIC DNA]</scope>
    <source>
        <strain evidence="10 11">Pla163</strain>
    </source>
</reference>
<dbReference type="SUPFAM" id="SSF52172">
    <property type="entry name" value="CheY-like"/>
    <property type="match status" value="1"/>
</dbReference>
<dbReference type="GO" id="GO:0050568">
    <property type="term" value="F:protein-glutamine glutaminase activity"/>
    <property type="evidence" value="ECO:0007669"/>
    <property type="project" value="UniProtKB-UniRule"/>
</dbReference>
<feature type="domain" description="CheB-type methylesterase" evidence="9">
    <location>
        <begin position="164"/>
        <end position="354"/>
    </location>
</feature>
<comment type="subcellular location">
    <subcellularLocation>
        <location evidence="5">Cytoplasm</location>
    </subcellularLocation>
</comment>
<dbReference type="EC" id="3.1.1.61" evidence="5"/>
<feature type="modified residue" description="4-aspartylphosphate" evidence="5 7">
    <location>
        <position position="65"/>
    </location>
</feature>
<comment type="PTM">
    <text evidence="5">Phosphorylated by CheA. Phosphorylation of the N-terminal regulatory domain activates the methylesterase activity.</text>
</comment>
<dbReference type="Pfam" id="PF01339">
    <property type="entry name" value="CheB_methylest"/>
    <property type="match status" value="1"/>
</dbReference>
<feature type="active site" evidence="5 6">
    <location>
        <position position="201"/>
    </location>
</feature>
<evidence type="ECO:0000256" key="3">
    <source>
        <dbReference type="ARBA" id="ARBA00022801"/>
    </source>
</evidence>
<dbReference type="Pfam" id="PF00072">
    <property type="entry name" value="Response_reg"/>
    <property type="match status" value="1"/>
</dbReference>
<keyword evidence="3 5" id="KW-0378">Hydrolase</keyword>
<dbReference type="PIRSF" id="PIRSF000876">
    <property type="entry name" value="RR_chemtxs_CheB"/>
    <property type="match status" value="1"/>
</dbReference>
<sequence length="354" mass="38252">MSAIESRRHRKPIRLLVVDDSALLRKTVARMLEDVDDIEIVATARDPFEAREMLAAERPDVMLLDVEMPRMDGMTFLQKVMQHRPMPVVMFSARTEEGGELAMRALEIGALDVVCKPGGSNKPLDVKERLVDAVRAAGGARLRTANTPVDSVPAPMVTERRSGPYKRSIIAIGASTGGTEATNQVLRTFGPEDPGILIVQHMGAHFMAAYAERLNANHRIEVKIAEEGDIVRPGLALVAPGDRHMGVRKQGRGYRVHMIDTEKVHHQRPAIDVTFNSLAACARADAVAVLLTGMGQDGAQGMLAMKKAGALTLAQDQESCVVYGMPRVAAEIGAVDRVCGLTSIGQQSLRAAAQ</sequence>
<dbReference type="CDD" id="cd16432">
    <property type="entry name" value="CheB_Rec"/>
    <property type="match status" value="1"/>
</dbReference>
<dbReference type="PROSITE" id="PS50110">
    <property type="entry name" value="RESPONSE_REGULATORY"/>
    <property type="match status" value="1"/>
</dbReference>
<dbReference type="GO" id="GO:0005737">
    <property type="term" value="C:cytoplasm"/>
    <property type="evidence" value="ECO:0007669"/>
    <property type="project" value="UniProtKB-SubCell"/>
</dbReference>
<keyword evidence="11" id="KW-1185">Reference proteome</keyword>
<accession>A0A518CVV5</accession>
<organism evidence="10 11">
    <name type="scientific">Rohdeia mirabilis</name>
    <dbReference type="NCBI Taxonomy" id="2528008"/>
    <lineage>
        <taxon>Bacteria</taxon>
        <taxon>Pseudomonadati</taxon>
        <taxon>Planctomycetota</taxon>
        <taxon>Planctomycetia</taxon>
        <taxon>Planctomycetia incertae sedis</taxon>
        <taxon>Rohdeia</taxon>
    </lineage>
</organism>
<dbReference type="CDD" id="cd17541">
    <property type="entry name" value="REC_CheB-like"/>
    <property type="match status" value="1"/>
</dbReference>
<keyword evidence="2 5" id="KW-0145">Chemotaxis</keyword>
<feature type="active site" evidence="5 6">
    <location>
        <position position="175"/>
    </location>
</feature>
<dbReference type="InterPro" id="IPR035909">
    <property type="entry name" value="CheB_C"/>
</dbReference>
<evidence type="ECO:0000256" key="5">
    <source>
        <dbReference type="HAMAP-Rule" id="MF_00099"/>
    </source>
</evidence>
<comment type="similarity">
    <text evidence="5">Belongs to the CheB family.</text>
</comment>
<keyword evidence="1 5" id="KW-0963">Cytoplasm</keyword>
<feature type="domain" description="Response regulatory" evidence="8">
    <location>
        <begin position="14"/>
        <end position="131"/>
    </location>
</feature>
<evidence type="ECO:0000313" key="11">
    <source>
        <dbReference type="Proteomes" id="UP000319342"/>
    </source>
</evidence>
<dbReference type="GO" id="GO:0000156">
    <property type="term" value="F:phosphorelay response regulator activity"/>
    <property type="evidence" value="ECO:0007669"/>
    <property type="project" value="InterPro"/>
</dbReference>
<evidence type="ECO:0000256" key="4">
    <source>
        <dbReference type="ARBA" id="ARBA00048267"/>
    </source>
</evidence>
<dbReference type="AlphaFoldDB" id="A0A518CVV5"/>
<dbReference type="HAMAP" id="MF_00099">
    <property type="entry name" value="CheB_chemtxs"/>
    <property type="match status" value="1"/>
</dbReference>
<dbReference type="PROSITE" id="PS50122">
    <property type="entry name" value="CHEB"/>
    <property type="match status" value="1"/>
</dbReference>
<dbReference type="Gene3D" id="3.40.50.180">
    <property type="entry name" value="Methylesterase CheB, C-terminal domain"/>
    <property type="match status" value="1"/>
</dbReference>
<dbReference type="EMBL" id="CP036290">
    <property type="protein sequence ID" value="QDU83334.1"/>
    <property type="molecule type" value="Genomic_DNA"/>
</dbReference>
<dbReference type="OrthoDB" id="9793421at2"/>
<comment type="catalytic activity">
    <reaction evidence="4 5">
        <text>[protein]-L-glutamate 5-O-methyl ester + H2O = L-glutamyl-[protein] + methanol + H(+)</text>
        <dbReference type="Rhea" id="RHEA:23236"/>
        <dbReference type="Rhea" id="RHEA-COMP:10208"/>
        <dbReference type="Rhea" id="RHEA-COMP:10311"/>
        <dbReference type="ChEBI" id="CHEBI:15377"/>
        <dbReference type="ChEBI" id="CHEBI:15378"/>
        <dbReference type="ChEBI" id="CHEBI:17790"/>
        <dbReference type="ChEBI" id="CHEBI:29973"/>
        <dbReference type="ChEBI" id="CHEBI:82795"/>
        <dbReference type="EC" id="3.1.1.61"/>
    </reaction>
</comment>